<name>A0A183SXK5_SCHSO</name>
<evidence type="ECO:0000313" key="3">
    <source>
        <dbReference type="WBParaSite" id="SSLN_0000929701-mRNA-1"/>
    </source>
</evidence>
<sequence length="202" mass="22401">MALDKVAYSEVTSDEGLRQTVKLIPRSTRHHLQHETGDAQCCRSNYTTLRHGEVESLPNSLKRQETLLPEPEVKWEKRKPETSGEFNICAKVKHSKLPRSGRIVRMTDLCSSKRLLHIGFATDAGEVGGKRDVYEVTLPIVRGPDVHGTRRGFSYRADPAFYLPDSPLTSGKGGDGEERVADAARNPCTCAQHAVEHTVAII</sequence>
<dbReference type="Proteomes" id="UP000275846">
    <property type="component" value="Unassembled WGS sequence"/>
</dbReference>
<dbReference type="AlphaFoldDB" id="A0A183SXK5"/>
<protein>
    <submittedName>
        <fullName evidence="1 3">Uncharacterized protein</fullName>
    </submittedName>
</protein>
<gene>
    <name evidence="1" type="ORF">SSLN_LOCUS8953</name>
</gene>
<reference evidence="3" key="1">
    <citation type="submission" date="2016-06" db="UniProtKB">
        <authorList>
            <consortium name="WormBaseParasite"/>
        </authorList>
    </citation>
    <scope>IDENTIFICATION</scope>
</reference>
<accession>A0A183SXK5</accession>
<dbReference type="WBParaSite" id="SSLN_0000929701-mRNA-1">
    <property type="protein sequence ID" value="SSLN_0000929701-mRNA-1"/>
    <property type="gene ID" value="SSLN_0000929701"/>
</dbReference>
<proteinExistence type="predicted"/>
<evidence type="ECO:0000313" key="1">
    <source>
        <dbReference type="EMBL" id="VDL95338.1"/>
    </source>
</evidence>
<keyword evidence="2" id="KW-1185">Reference proteome</keyword>
<organism evidence="3">
    <name type="scientific">Schistocephalus solidus</name>
    <name type="common">Tapeworm</name>
    <dbReference type="NCBI Taxonomy" id="70667"/>
    <lineage>
        <taxon>Eukaryota</taxon>
        <taxon>Metazoa</taxon>
        <taxon>Spiralia</taxon>
        <taxon>Lophotrochozoa</taxon>
        <taxon>Platyhelminthes</taxon>
        <taxon>Cestoda</taxon>
        <taxon>Eucestoda</taxon>
        <taxon>Diphyllobothriidea</taxon>
        <taxon>Diphyllobothriidae</taxon>
        <taxon>Schistocephalus</taxon>
    </lineage>
</organism>
<reference evidence="1 2" key="2">
    <citation type="submission" date="2018-11" db="EMBL/GenBank/DDBJ databases">
        <authorList>
            <consortium name="Pathogen Informatics"/>
        </authorList>
    </citation>
    <scope>NUCLEOTIDE SEQUENCE [LARGE SCALE GENOMIC DNA]</scope>
    <source>
        <strain evidence="1 2">NST_G2</strain>
    </source>
</reference>
<evidence type="ECO:0000313" key="2">
    <source>
        <dbReference type="Proteomes" id="UP000275846"/>
    </source>
</evidence>
<dbReference type="EMBL" id="UYSU01034945">
    <property type="protein sequence ID" value="VDL95338.1"/>
    <property type="molecule type" value="Genomic_DNA"/>
</dbReference>